<dbReference type="InterPro" id="IPR008707">
    <property type="entry name" value="B-propeller_PilY1"/>
</dbReference>
<keyword evidence="2" id="KW-0106">Calcium</keyword>
<name>A0ABY5ZJ37_9BACT</name>
<dbReference type="EMBL" id="CP092109">
    <property type="protein sequence ID" value="UWZ78623.1"/>
    <property type="molecule type" value="Genomic_DNA"/>
</dbReference>
<reference evidence="4" key="1">
    <citation type="journal article" date="2022" name="Environ. Microbiol.">
        <title>Geoalkalibacter halelectricus SAP #1 sp. nov. possessing extracellular electron transfer and mineral#reducing capabilities from a haloalkaline environment.</title>
        <authorList>
            <person name="Yadav S."/>
            <person name="Singh R."/>
            <person name="Sundharam S.S."/>
            <person name="Chaudhary S."/>
            <person name="Krishnamurthi S."/>
            <person name="Patil S.A."/>
        </authorList>
    </citation>
    <scope>NUCLEOTIDE SEQUENCE</scope>
    <source>
        <strain evidence="4">SAP-1</strain>
    </source>
</reference>
<accession>A0ABY5ZJ37</accession>
<dbReference type="Pfam" id="PF05567">
    <property type="entry name" value="T4P_PilY1"/>
    <property type="match status" value="1"/>
</dbReference>
<gene>
    <name evidence="4" type="ORF">L9S41_13155</name>
</gene>
<dbReference type="RefSeq" id="WP_260746979.1">
    <property type="nucleotide sequence ID" value="NZ_CP092109.1"/>
</dbReference>
<evidence type="ECO:0000256" key="1">
    <source>
        <dbReference type="ARBA" id="ARBA00022723"/>
    </source>
</evidence>
<keyword evidence="1" id="KW-0479">Metal-binding</keyword>
<organism evidence="4 5">
    <name type="scientific">Geoalkalibacter halelectricus</name>
    <dbReference type="NCBI Taxonomy" id="2847045"/>
    <lineage>
        <taxon>Bacteria</taxon>
        <taxon>Pseudomonadati</taxon>
        <taxon>Thermodesulfobacteriota</taxon>
        <taxon>Desulfuromonadia</taxon>
        <taxon>Desulfuromonadales</taxon>
        <taxon>Geoalkalibacteraceae</taxon>
        <taxon>Geoalkalibacter</taxon>
    </lineage>
</organism>
<protein>
    <recommendedName>
        <fullName evidence="3">PilY1 beta-propeller domain-containing protein</fullName>
    </recommendedName>
</protein>
<evidence type="ECO:0000259" key="3">
    <source>
        <dbReference type="Pfam" id="PF05567"/>
    </source>
</evidence>
<sequence length="838" mass="89440">MKRALVVLGLAIWLGWAPAAALGAPLFGVPEFPLAAKRAAPPSVLLLLDTTEAAADTSFSPWDLARDAVDQLLERYGPEGAHFGLMSMAGDTRTTHLHLPCGTPPETIRAFVRAWHQPAQPPPAPSAVEIAPTRACPTRHLIFLSAQPATQAADFDARLEDLVCRSVPDADPEASVETILHILNLGAENALPTEVVEHNGGRHLNLPAESSQLFAAFDPLLTGFFAPWAQVADLVVLDDRRDNRELLVRAGFAPAEARGDLRAWRLSASGLEPAEESPLWSAAALLASRPAATRHILTPTGPAATLSPWVDSGPTLSHLQTLWDLDGPAAAALINAVREQPLGTLIHSTPLVVGAPRAHHRTPDYAEFRLAHQTRPTLIYTAANTGLLHAFSAFGAADLPAGGEAWAFIPAAVQQRIGQDQHGSHRYLLDLAPVAADARDPAWGTGHTAWKTLLIGGGGLGGPAYFALDITDPTPTGLKLLWEAQPFVGALAATRPLIGPILPSGSWVALFTSGPRSDDRPGGLRALALRDGAPLPLAANGASTLPVGSKTSAQPFYGLSDPVGIDSTGDGYLDLIYAGDSEGVLWKFFFDAELRAWRAKPRFDTGGPPISARPTLAIDRRGNLRIYFGTGRYLLDADHDDRRRNAFYGLIETRKDSHPAHPFAQGLRMAQTPADLAEVTELLHGDALAVLEEDRQKKLADRGWFFHLDPARGAPAERVITAPLVVAGTVYFTSLTPAAGPCEFGGTARLYAVAHDSGVPAHPEQHPHGESSANLNQLSPSRHTELGAGVPGALLWRFGRSGRPARLYAPTADLDLNPYRPATTAPGLHPRAWREIMP</sequence>
<evidence type="ECO:0000313" key="4">
    <source>
        <dbReference type="EMBL" id="UWZ78623.1"/>
    </source>
</evidence>
<evidence type="ECO:0000256" key="2">
    <source>
        <dbReference type="ARBA" id="ARBA00022837"/>
    </source>
</evidence>
<feature type="domain" description="PilY1 beta-propeller" evidence="3">
    <location>
        <begin position="342"/>
        <end position="484"/>
    </location>
</feature>
<dbReference type="Proteomes" id="UP001060414">
    <property type="component" value="Chromosome"/>
</dbReference>
<evidence type="ECO:0000313" key="5">
    <source>
        <dbReference type="Proteomes" id="UP001060414"/>
    </source>
</evidence>
<proteinExistence type="predicted"/>
<keyword evidence="5" id="KW-1185">Reference proteome</keyword>